<evidence type="ECO:0000256" key="1">
    <source>
        <dbReference type="ARBA" id="ARBA00022801"/>
    </source>
</evidence>
<dbReference type="EC" id="3.1.-.-" evidence="4"/>
<dbReference type="Gene3D" id="3.40.50.1110">
    <property type="entry name" value="SGNH hydrolase"/>
    <property type="match status" value="1"/>
</dbReference>
<feature type="chain" id="PRO_5042618115" evidence="2">
    <location>
        <begin position="24"/>
        <end position="351"/>
    </location>
</feature>
<dbReference type="InterPro" id="IPR013424">
    <property type="entry name" value="Ice-binding_C"/>
</dbReference>
<dbReference type="CDD" id="cd01846">
    <property type="entry name" value="fatty_acyltransferase_like"/>
    <property type="match status" value="1"/>
</dbReference>
<dbReference type="RefSeq" id="WP_281483628.1">
    <property type="nucleotide sequence ID" value="NZ_CP124543.1"/>
</dbReference>
<keyword evidence="2" id="KW-0732">Signal</keyword>
<gene>
    <name evidence="4" type="ORF">QI031_02350</name>
</gene>
<feature type="domain" description="Ice-binding protein C-terminal" evidence="3">
    <location>
        <begin position="302"/>
        <end position="325"/>
    </location>
</feature>
<dbReference type="AlphaFoldDB" id="A0AAJ6NTL6"/>
<feature type="signal peptide" evidence="2">
    <location>
        <begin position="1"/>
        <end position="23"/>
    </location>
</feature>
<evidence type="ECO:0000256" key="2">
    <source>
        <dbReference type="SAM" id="SignalP"/>
    </source>
</evidence>
<evidence type="ECO:0000313" key="4">
    <source>
        <dbReference type="EMBL" id="WGV26375.1"/>
    </source>
</evidence>
<dbReference type="InterPro" id="IPR036514">
    <property type="entry name" value="SGNH_hydro_sf"/>
</dbReference>
<protein>
    <submittedName>
        <fullName evidence="4">SGNH/GDSL hydrolase family protein</fullName>
        <ecNumber evidence="4">3.1.-.-</ecNumber>
    </submittedName>
</protein>
<keyword evidence="1 4" id="KW-0378">Hydrolase</keyword>
<dbReference type="Pfam" id="PF07589">
    <property type="entry name" value="PEP-CTERM"/>
    <property type="match status" value="1"/>
</dbReference>
<dbReference type="NCBIfam" id="TIGR02595">
    <property type="entry name" value="PEP_CTERM"/>
    <property type="match status" value="1"/>
</dbReference>
<dbReference type="SUPFAM" id="SSF52266">
    <property type="entry name" value="SGNH hydrolase"/>
    <property type="match status" value="1"/>
</dbReference>
<name>A0AAJ6NTL6_9CYAN</name>
<dbReference type="KEGG" id="hbq:QI031_02350"/>
<dbReference type="Proteomes" id="UP001223520">
    <property type="component" value="Chromosome"/>
</dbReference>
<dbReference type="InterPro" id="IPR051058">
    <property type="entry name" value="GDSL_Est/Lipase"/>
</dbReference>
<keyword evidence="5" id="KW-1185">Reference proteome</keyword>
<dbReference type="PANTHER" id="PTHR45648">
    <property type="entry name" value="GDSL LIPASE/ACYLHYDROLASE FAMILY PROTEIN (AFU_ORTHOLOGUE AFUA_4G14700)"/>
    <property type="match status" value="1"/>
</dbReference>
<accession>A0AAJ6NTL6</accession>
<organism evidence="4 5">
    <name type="scientific">Halotia branconii CENA392</name>
    <dbReference type="NCBI Taxonomy" id="1539056"/>
    <lineage>
        <taxon>Bacteria</taxon>
        <taxon>Bacillati</taxon>
        <taxon>Cyanobacteriota</taxon>
        <taxon>Cyanophyceae</taxon>
        <taxon>Nostocales</taxon>
        <taxon>Nodulariaceae</taxon>
        <taxon>Halotia</taxon>
    </lineage>
</organism>
<dbReference type="EMBL" id="CP124543">
    <property type="protein sequence ID" value="WGV26375.1"/>
    <property type="molecule type" value="Genomic_DNA"/>
</dbReference>
<dbReference type="InterPro" id="IPR001087">
    <property type="entry name" value="GDSL"/>
</dbReference>
<sequence>MKKQLMAAGFVLFSLALPLKAEAFTGLSVIGDSLSDTGNLYNLTLNPQTGVGFPPPPYFEGRFSNGPIWIDELAQKLNLEAPTPYINFLNGATPESGINFAFGGATTTDVNTIVTGLPSFPQEVAALTALQPADPEALYVLWIGANDYLPTQSPDFIPFVNPDTTLASISNALQTLASVGVKNVIVPNLPNLGNTPLALNLNQLIPDTSERLNQLTKDHNDGLSQLIKSFNQNPVLGLNIISLDVNSLFSDPANLGFTNFTQPCLNRVAQTICNNPNEYLYWDEIHPTARAHSIVANAALAAIPEPSAVLGMLALGALGAAGVLKRQHKKSTFTPISRVLAAQSSRITVEN</sequence>
<dbReference type="Pfam" id="PF00657">
    <property type="entry name" value="Lipase_GDSL"/>
    <property type="match status" value="1"/>
</dbReference>
<evidence type="ECO:0000259" key="3">
    <source>
        <dbReference type="Pfam" id="PF07589"/>
    </source>
</evidence>
<dbReference type="GO" id="GO:0016788">
    <property type="term" value="F:hydrolase activity, acting on ester bonds"/>
    <property type="evidence" value="ECO:0007669"/>
    <property type="project" value="InterPro"/>
</dbReference>
<proteinExistence type="predicted"/>
<evidence type="ECO:0000313" key="5">
    <source>
        <dbReference type="Proteomes" id="UP001223520"/>
    </source>
</evidence>
<dbReference type="PANTHER" id="PTHR45648:SF22">
    <property type="entry name" value="GDSL LIPASE_ACYLHYDROLASE FAMILY PROTEIN (AFU_ORTHOLOGUE AFUA_4G14700)"/>
    <property type="match status" value="1"/>
</dbReference>
<reference evidence="4 5" key="1">
    <citation type="journal article" date="2023" name="Limnol Oceanogr Lett">
        <title>Environmental adaptations by the intertidal Antarctic cyanobacterium Halotia branconii CENA392 as revealed using long-read genome sequencing.</title>
        <authorList>
            <person name="Dextro R.B."/>
            <person name="Delbaje E."/>
            <person name="Freitas P.N.N."/>
            <person name="Geraldes V."/>
            <person name="Pinto E."/>
            <person name="Long P.F."/>
            <person name="Fiore M.F."/>
        </authorList>
    </citation>
    <scope>NUCLEOTIDE SEQUENCE [LARGE SCALE GENOMIC DNA]</scope>
    <source>
        <strain evidence="4 5">CENA392</strain>
    </source>
</reference>